<gene>
    <name evidence="14" type="primary">waaC</name>
    <name evidence="14" type="ORF">H8D24_08075</name>
</gene>
<dbReference type="GO" id="GO:0009244">
    <property type="term" value="P:lipopolysaccharide core region biosynthetic process"/>
    <property type="evidence" value="ECO:0007669"/>
    <property type="project" value="InterPro"/>
</dbReference>
<evidence type="ECO:0000256" key="10">
    <source>
        <dbReference type="ARBA" id="ARBA00044041"/>
    </source>
</evidence>
<organism evidence="14 15">
    <name type="scientific">Candidatus Thiopontia autotrophica</name>
    <dbReference type="NCBI Taxonomy" id="2841688"/>
    <lineage>
        <taxon>Bacteria</taxon>
        <taxon>Pseudomonadati</taxon>
        <taxon>Pseudomonadota</taxon>
        <taxon>Gammaproteobacteria</taxon>
        <taxon>Candidatus Thiopontia</taxon>
    </lineage>
</organism>
<comment type="catalytic activity">
    <reaction evidence="13">
        <text>an alpha-Kdo-(2-&gt;4)-alpha-Kdo-(2-&gt;6)-lipid A + ADP-L-glycero-beta-D-manno-heptose = an L-alpha-D-Hep-(1-&gt;5)-[alpha-Kdo-(2-&gt;4)]-alpha-Kdo-(2-&gt;6)-lipid A + ADP + H(+)</text>
        <dbReference type="Rhea" id="RHEA:74067"/>
        <dbReference type="ChEBI" id="CHEBI:15378"/>
        <dbReference type="ChEBI" id="CHEBI:61506"/>
        <dbReference type="ChEBI" id="CHEBI:176431"/>
        <dbReference type="ChEBI" id="CHEBI:193068"/>
        <dbReference type="ChEBI" id="CHEBI:456216"/>
        <dbReference type="EC" id="2.4.99.23"/>
    </reaction>
</comment>
<evidence type="ECO:0000256" key="5">
    <source>
        <dbReference type="ARBA" id="ARBA00022676"/>
    </source>
</evidence>
<evidence type="ECO:0000256" key="7">
    <source>
        <dbReference type="ARBA" id="ARBA00022985"/>
    </source>
</evidence>
<comment type="subcellular location">
    <subcellularLocation>
        <location evidence="1">Cell inner membrane</location>
        <topology evidence="1">Peripheral membrane protein</topology>
        <orientation evidence="1">Cytoplasmic side</orientation>
    </subcellularLocation>
</comment>
<dbReference type="AlphaFoldDB" id="A0A8J6PBV3"/>
<name>A0A8J6PBV3_9GAMM</name>
<evidence type="ECO:0000313" key="15">
    <source>
        <dbReference type="Proteomes" id="UP000654401"/>
    </source>
</evidence>
<evidence type="ECO:0000256" key="6">
    <source>
        <dbReference type="ARBA" id="ARBA00022679"/>
    </source>
</evidence>
<dbReference type="Proteomes" id="UP000654401">
    <property type="component" value="Unassembled WGS sequence"/>
</dbReference>
<keyword evidence="4" id="KW-0997">Cell inner membrane</keyword>
<sequence>MRVLLVKTSSLGDVLHTLPAVTDAVAAIPGIRFDWVVEESFAEVPAWHPAVDRVIKVAIRRWRRSPLKAIVSGEWGAFRGQLSAREYDLVLDAQGLIKSALLSRMAKGRVVGLDAGSAREPLASRLYQQRLPVERGEHAIVRLRKLFAQALGYELPLSLPNFGINRTAPEERSNVPSILFVHGTTWETKHWPDEYWIELAGIVNSAGYTVLLPWGSEEEKARAESIAAGHDAEILPRSSLDVLSRQLQQAVGAVCVDSGIAHLVAALGIPSVTIYGPTVSTLTGTMGDHQLHMDSDLECAPCQKRECIYKGDPAVDSLCLRQTTPEMAWKKLLLEIDGHE</sequence>
<dbReference type="GO" id="GO:0008713">
    <property type="term" value="F:ADP-heptose-lipopolysaccharide heptosyltransferase activity"/>
    <property type="evidence" value="ECO:0007669"/>
    <property type="project" value="TreeGrafter"/>
</dbReference>
<protein>
    <recommendedName>
        <fullName evidence="11">Lipopolysaccharide heptosyltransferase 1</fullName>
        <ecNumber evidence="10">2.4.99.23</ecNumber>
    </recommendedName>
    <alternativeName>
        <fullName evidence="12">ADP-heptose:lipopolysaccharide heptosyltransferase I</fullName>
    </alternativeName>
</protein>
<evidence type="ECO:0000256" key="4">
    <source>
        <dbReference type="ARBA" id="ARBA00022519"/>
    </source>
</evidence>
<dbReference type="EC" id="2.4.99.23" evidence="10"/>
<dbReference type="PANTHER" id="PTHR30160:SF19">
    <property type="entry name" value="LIPOPOLYSACCHARIDE HEPTOSYLTRANSFERASE 1"/>
    <property type="match status" value="1"/>
</dbReference>
<evidence type="ECO:0000256" key="8">
    <source>
        <dbReference type="ARBA" id="ARBA00023136"/>
    </source>
</evidence>
<reference evidence="14 15" key="1">
    <citation type="submission" date="2020-08" db="EMBL/GenBank/DDBJ databases">
        <title>Bridging the membrane lipid divide: bacteria of the FCB group superphylum have the potential to synthesize archaeal ether lipids.</title>
        <authorList>
            <person name="Villanueva L."/>
            <person name="Von Meijenfeldt F.A.B."/>
            <person name="Westbye A.B."/>
            <person name="Yadav S."/>
            <person name="Hopmans E.C."/>
            <person name="Dutilh B.E."/>
            <person name="Sinninghe Damste J.S."/>
        </authorList>
    </citation>
    <scope>NUCLEOTIDE SEQUENCE [LARGE SCALE GENOMIC DNA]</scope>
    <source>
        <strain evidence="14">NIOZ-UU100</strain>
    </source>
</reference>
<evidence type="ECO:0000256" key="9">
    <source>
        <dbReference type="ARBA" id="ARBA00043995"/>
    </source>
</evidence>
<dbReference type="EMBL" id="JACNFK010000039">
    <property type="protein sequence ID" value="MBC8520341.1"/>
    <property type="molecule type" value="Genomic_DNA"/>
</dbReference>
<evidence type="ECO:0000256" key="13">
    <source>
        <dbReference type="ARBA" id="ARBA00049201"/>
    </source>
</evidence>
<dbReference type="NCBIfam" id="TIGR02193">
    <property type="entry name" value="heptsyl_trn_I"/>
    <property type="match status" value="1"/>
</dbReference>
<evidence type="ECO:0000256" key="2">
    <source>
        <dbReference type="ARBA" id="ARBA00004713"/>
    </source>
</evidence>
<comment type="caution">
    <text evidence="14">The sequence shown here is derived from an EMBL/GenBank/DDBJ whole genome shotgun (WGS) entry which is preliminary data.</text>
</comment>
<keyword evidence="8" id="KW-0472">Membrane</keyword>
<dbReference type="SUPFAM" id="SSF53756">
    <property type="entry name" value="UDP-Glycosyltransferase/glycogen phosphorylase"/>
    <property type="match status" value="1"/>
</dbReference>
<dbReference type="GO" id="GO:0005829">
    <property type="term" value="C:cytosol"/>
    <property type="evidence" value="ECO:0007669"/>
    <property type="project" value="TreeGrafter"/>
</dbReference>
<dbReference type="GO" id="GO:0005886">
    <property type="term" value="C:plasma membrane"/>
    <property type="evidence" value="ECO:0007669"/>
    <property type="project" value="UniProtKB-SubCell"/>
</dbReference>
<evidence type="ECO:0000256" key="1">
    <source>
        <dbReference type="ARBA" id="ARBA00004515"/>
    </source>
</evidence>
<comment type="pathway">
    <text evidence="2">Bacterial outer membrane biogenesis; LPS core biosynthesis.</text>
</comment>
<comment type="similarity">
    <text evidence="9">Belongs to the glycosyltransferase 9 family.</text>
</comment>
<evidence type="ECO:0000256" key="12">
    <source>
        <dbReference type="ARBA" id="ARBA00044330"/>
    </source>
</evidence>
<evidence type="ECO:0000313" key="14">
    <source>
        <dbReference type="EMBL" id="MBC8520341.1"/>
    </source>
</evidence>
<accession>A0A8J6PBV3</accession>
<dbReference type="InterPro" id="IPR051199">
    <property type="entry name" value="LPS_LOS_Heptosyltrfase"/>
</dbReference>
<dbReference type="InterPro" id="IPR002201">
    <property type="entry name" value="Glyco_trans_9"/>
</dbReference>
<dbReference type="InterPro" id="IPR011908">
    <property type="entry name" value="LipoPS_heptosylTferase-I"/>
</dbReference>
<proteinExistence type="inferred from homology"/>
<dbReference type="Pfam" id="PF01075">
    <property type="entry name" value="Glyco_transf_9"/>
    <property type="match status" value="1"/>
</dbReference>
<keyword evidence="3" id="KW-1003">Cell membrane</keyword>
<dbReference type="Gene3D" id="3.40.50.2000">
    <property type="entry name" value="Glycogen Phosphorylase B"/>
    <property type="match status" value="2"/>
</dbReference>
<evidence type="ECO:0000256" key="3">
    <source>
        <dbReference type="ARBA" id="ARBA00022475"/>
    </source>
</evidence>
<keyword evidence="7" id="KW-0448">Lipopolysaccharide biosynthesis</keyword>
<keyword evidence="5" id="KW-0328">Glycosyltransferase</keyword>
<dbReference type="CDD" id="cd03789">
    <property type="entry name" value="GT9_LPS_heptosyltransferase"/>
    <property type="match status" value="1"/>
</dbReference>
<keyword evidence="6" id="KW-0808">Transferase</keyword>
<dbReference type="PANTHER" id="PTHR30160">
    <property type="entry name" value="TETRAACYLDISACCHARIDE 4'-KINASE-RELATED"/>
    <property type="match status" value="1"/>
</dbReference>
<evidence type="ECO:0000256" key="11">
    <source>
        <dbReference type="ARBA" id="ARBA00044190"/>
    </source>
</evidence>